<dbReference type="PANTHER" id="PTHR39652:SF1">
    <property type="entry name" value="UPF0201 PROTEIN TK1335"/>
    <property type="match status" value="1"/>
</dbReference>
<evidence type="ECO:0000256" key="1">
    <source>
        <dbReference type="HAMAP-Rule" id="MF_01112"/>
    </source>
</evidence>
<comment type="caution">
    <text evidence="2">The sequence shown here is derived from an EMBL/GenBank/DDBJ whole genome shotgun (WGS) entry which is preliminary data.</text>
</comment>
<dbReference type="PANTHER" id="PTHR39652">
    <property type="entry name" value="UPF0201 PROTEIN TK1335"/>
    <property type="match status" value="1"/>
</dbReference>
<dbReference type="AlphaFoldDB" id="A0A7C0TZE1"/>
<dbReference type="NCBIfam" id="NF001687">
    <property type="entry name" value="PRK00447.1"/>
    <property type="match status" value="1"/>
</dbReference>
<dbReference type="HAMAP" id="MF_01112">
    <property type="entry name" value="UPF0201"/>
    <property type="match status" value="1"/>
</dbReference>
<dbReference type="Pfam" id="PF01877">
    <property type="entry name" value="RNA_binding"/>
    <property type="match status" value="1"/>
</dbReference>
<dbReference type="Gene3D" id="3.30.1440.10">
    <property type="match status" value="1"/>
</dbReference>
<name>A0A7C0TZE1_THELI</name>
<protein>
    <recommendedName>
        <fullName evidence="1">UPF0201 protein ENF72_03400</fullName>
    </recommendedName>
</protein>
<organism evidence="2">
    <name type="scientific">Thermococcus litoralis</name>
    <dbReference type="NCBI Taxonomy" id="2265"/>
    <lineage>
        <taxon>Archaea</taxon>
        <taxon>Methanobacteriati</taxon>
        <taxon>Methanobacteriota</taxon>
        <taxon>Thermococci</taxon>
        <taxon>Thermococcales</taxon>
        <taxon>Thermococcaceae</taxon>
        <taxon>Thermococcus</taxon>
    </lineage>
</organism>
<gene>
    <name evidence="2" type="ORF">ENF72_03400</name>
</gene>
<dbReference type="EMBL" id="DQYG01000146">
    <property type="protein sequence ID" value="HDD31656.1"/>
    <property type="molecule type" value="Genomic_DNA"/>
</dbReference>
<dbReference type="InterPro" id="IPR022803">
    <property type="entry name" value="Ribosomal_uL5_dom_sf"/>
</dbReference>
<reference evidence="2" key="1">
    <citation type="journal article" date="2020" name="mSystems">
        <title>Genome- and Community-Level Interaction Insights into Carbon Utilization and Element Cycling Functions of Hydrothermarchaeota in Hydrothermal Sediment.</title>
        <authorList>
            <person name="Zhou Z."/>
            <person name="Liu Y."/>
            <person name="Xu W."/>
            <person name="Pan J."/>
            <person name="Luo Z.H."/>
            <person name="Li M."/>
        </authorList>
    </citation>
    <scope>NUCLEOTIDE SEQUENCE [LARGE SCALE GENOMIC DNA]</scope>
    <source>
        <strain evidence="2">HyVt-151</strain>
    </source>
</reference>
<dbReference type="SUPFAM" id="SSF55282">
    <property type="entry name" value="RL5-like"/>
    <property type="match status" value="1"/>
</dbReference>
<dbReference type="InterPro" id="IPR002739">
    <property type="entry name" value="PAB1135-like"/>
</dbReference>
<dbReference type="Proteomes" id="UP000886210">
    <property type="component" value="Unassembled WGS sequence"/>
</dbReference>
<sequence length="135" mass="15649">MFEEVEVEAYVYPTEDIEKVKRAMLNLVSPLEFEAFDKGDYILLVGRTKNKKALQRLYELFRGQQILDTARAMLEEGYFGEEIIIKVHKQVAYVGKVNFNEESPLGPITITIRTKDPQRLMKWLAPRTKDGVPIE</sequence>
<accession>A0A7C0TZE1</accession>
<comment type="similarity">
    <text evidence="1">Belongs to the UPF0201 family.</text>
</comment>
<evidence type="ECO:0000313" key="2">
    <source>
        <dbReference type="EMBL" id="HDD31656.1"/>
    </source>
</evidence>
<proteinExistence type="inferred from homology"/>